<dbReference type="EMBL" id="UINC01198898">
    <property type="protein sequence ID" value="SVE17067.1"/>
    <property type="molecule type" value="Genomic_DNA"/>
</dbReference>
<accession>A0A383BAB2</accession>
<reference evidence="1" key="1">
    <citation type="submission" date="2018-05" db="EMBL/GenBank/DDBJ databases">
        <authorList>
            <person name="Lanie J.A."/>
            <person name="Ng W.-L."/>
            <person name="Kazmierczak K.M."/>
            <person name="Andrzejewski T.M."/>
            <person name="Davidsen T.M."/>
            <person name="Wayne K.J."/>
            <person name="Tettelin H."/>
            <person name="Glass J.I."/>
            <person name="Rusch D."/>
            <person name="Podicherti R."/>
            <person name="Tsui H.-C.T."/>
            <person name="Winkler M.E."/>
        </authorList>
    </citation>
    <scope>NUCLEOTIDE SEQUENCE</scope>
</reference>
<dbReference type="AlphaFoldDB" id="A0A383BAB2"/>
<name>A0A383BAB2_9ZZZZ</name>
<protein>
    <submittedName>
        <fullName evidence="1">Uncharacterized protein</fullName>
    </submittedName>
</protein>
<organism evidence="1">
    <name type="scientific">marine metagenome</name>
    <dbReference type="NCBI Taxonomy" id="408172"/>
    <lineage>
        <taxon>unclassified sequences</taxon>
        <taxon>metagenomes</taxon>
        <taxon>ecological metagenomes</taxon>
    </lineage>
</organism>
<gene>
    <name evidence="1" type="ORF">METZ01_LOCUS469921</name>
</gene>
<proteinExistence type="predicted"/>
<evidence type="ECO:0000313" key="1">
    <source>
        <dbReference type="EMBL" id="SVE17067.1"/>
    </source>
</evidence>
<sequence>MYSGKEFKIEIETKEFEVSYIESTPLSDFQLLDI</sequence>